<gene>
    <name evidence="1" type="ORF">D3870_05490</name>
</gene>
<proteinExistence type="predicted"/>
<comment type="caution">
    <text evidence="1">The sequence shown here is derived from an EMBL/GenBank/DDBJ whole genome shotgun (WGS) entry which is preliminary data.</text>
</comment>
<protein>
    <submittedName>
        <fullName evidence="1">Uncharacterized protein</fullName>
    </submittedName>
</protein>
<accession>A0A418WZ80</accession>
<sequence length="99" mass="10301">MQTLIIKDLIIAAELDGKTMSAVRGGTSYGSWTKSHLLPSYSSYSSTTDVKISQQNNQVQSNPTGNGSAVFGGGISAWNNQQGFNSVGGFGGYGIPVPV</sequence>
<evidence type="ECO:0000313" key="1">
    <source>
        <dbReference type="EMBL" id="RJG05540.1"/>
    </source>
</evidence>
<evidence type="ECO:0000313" key="2">
    <source>
        <dbReference type="Proteomes" id="UP000285190"/>
    </source>
</evidence>
<dbReference type="AlphaFoldDB" id="A0A418WZ80"/>
<dbReference type="EMBL" id="QYUN01000002">
    <property type="protein sequence ID" value="RJG05540.1"/>
    <property type="molecule type" value="Genomic_DNA"/>
</dbReference>
<reference evidence="1 2" key="1">
    <citation type="submission" date="2018-09" db="EMBL/GenBank/DDBJ databases">
        <authorList>
            <person name="Zhu H."/>
        </authorList>
    </citation>
    <scope>NUCLEOTIDE SEQUENCE [LARGE SCALE GENOMIC DNA]</scope>
    <source>
        <strain evidence="1 2">K2R10-39</strain>
    </source>
</reference>
<keyword evidence="2" id="KW-1185">Reference proteome</keyword>
<name>A0A418WZ80_9BURK</name>
<dbReference type="RefSeq" id="WP_119737326.1">
    <property type="nucleotide sequence ID" value="NZ_QYUN01000002.1"/>
</dbReference>
<dbReference type="OrthoDB" id="8757904at2"/>
<dbReference type="Proteomes" id="UP000285190">
    <property type="component" value="Unassembled WGS sequence"/>
</dbReference>
<organism evidence="1 2">
    <name type="scientific">Noviherbaspirillum cavernae</name>
    <dbReference type="NCBI Taxonomy" id="2320862"/>
    <lineage>
        <taxon>Bacteria</taxon>
        <taxon>Pseudomonadati</taxon>
        <taxon>Pseudomonadota</taxon>
        <taxon>Betaproteobacteria</taxon>
        <taxon>Burkholderiales</taxon>
        <taxon>Oxalobacteraceae</taxon>
        <taxon>Noviherbaspirillum</taxon>
    </lineage>
</organism>